<dbReference type="Proteomes" id="UP001492380">
    <property type="component" value="Unassembled WGS sequence"/>
</dbReference>
<evidence type="ECO:0008006" key="3">
    <source>
        <dbReference type="Google" id="ProtNLM"/>
    </source>
</evidence>
<protein>
    <recommendedName>
        <fullName evidence="3">F-box domain-containing protein</fullName>
    </recommendedName>
</protein>
<comment type="caution">
    <text evidence="1">The sequence shown here is derived from an EMBL/GenBank/DDBJ whole genome shotgun (WGS) entry which is preliminary data.</text>
</comment>
<proteinExistence type="predicted"/>
<name>A0ABR1YS48_9PEZI</name>
<evidence type="ECO:0000313" key="1">
    <source>
        <dbReference type="EMBL" id="KAK8237806.1"/>
    </source>
</evidence>
<sequence>MDGSGCRAATEQGFFGKLPAELRLEIFKRLDYGSVIFLAATNHYRRRQIDPLTLVPEHQKMDFITQAQEFKRHKFELAESRTLIGSAGFGRDWSENEGFACGNCFRVKKTATFPSDELPKVDFDIEEEEIEKPPPYRPFLGQPPTRLCKDCKQILEKPRTYADGSRAWLIKWLIFREFIQQIKEGPLWYWETCEERQVKDTRIRANHFGCSTCRLCFWTPPQIDSCPQCNNKLVEGMPFSFFRLRNDPRRFNWQEFQERR</sequence>
<gene>
    <name evidence="1" type="ORF">HDK90DRAFT_524026</name>
</gene>
<accession>A0ABR1YS48</accession>
<keyword evidence="2" id="KW-1185">Reference proteome</keyword>
<organism evidence="1 2">
    <name type="scientific">Phyllosticta capitalensis</name>
    <dbReference type="NCBI Taxonomy" id="121624"/>
    <lineage>
        <taxon>Eukaryota</taxon>
        <taxon>Fungi</taxon>
        <taxon>Dikarya</taxon>
        <taxon>Ascomycota</taxon>
        <taxon>Pezizomycotina</taxon>
        <taxon>Dothideomycetes</taxon>
        <taxon>Dothideomycetes incertae sedis</taxon>
        <taxon>Botryosphaeriales</taxon>
        <taxon>Phyllostictaceae</taxon>
        <taxon>Phyllosticta</taxon>
    </lineage>
</organism>
<evidence type="ECO:0000313" key="2">
    <source>
        <dbReference type="Proteomes" id="UP001492380"/>
    </source>
</evidence>
<dbReference type="EMBL" id="JBBWRZ010000004">
    <property type="protein sequence ID" value="KAK8237806.1"/>
    <property type="molecule type" value="Genomic_DNA"/>
</dbReference>
<reference evidence="1 2" key="1">
    <citation type="submission" date="2024-04" db="EMBL/GenBank/DDBJ databases">
        <title>Phyllosticta paracitricarpa is synonymous to the EU quarantine fungus P. citricarpa based on phylogenomic analyses.</title>
        <authorList>
            <consortium name="Lawrence Berkeley National Laboratory"/>
            <person name="Van Ingen-Buijs V.A."/>
            <person name="Van Westerhoven A.C."/>
            <person name="Haridas S."/>
            <person name="Skiadas P."/>
            <person name="Martin F."/>
            <person name="Groenewald J.Z."/>
            <person name="Crous P.W."/>
            <person name="Seidl M.F."/>
        </authorList>
    </citation>
    <scope>NUCLEOTIDE SEQUENCE [LARGE SCALE GENOMIC DNA]</scope>
    <source>
        <strain evidence="1 2">CBS 123374</strain>
    </source>
</reference>